<evidence type="ECO:0000256" key="6">
    <source>
        <dbReference type="ARBA" id="ARBA00023136"/>
    </source>
</evidence>
<dbReference type="EMBL" id="JAULSW010000002">
    <property type="protein sequence ID" value="KAK3389536.1"/>
    <property type="molecule type" value="Genomic_DNA"/>
</dbReference>
<protein>
    <recommendedName>
        <fullName evidence="8">Ammonium transporter</fullName>
    </recommendedName>
</protein>
<sequence>MSLHALHNPEFGLSIGQPADCIGRDPFSGFLNLAAGFSSPFLKETPQLPLEPTPTMADNGTTTADPSATPSPVWWTPDPASSVGSGDNAWQLTAATLVGMQSVPGLVVLYAGIMKKKWAINSAFMAFYAFAAVLICWVLWAYEASFGEEMLPFVGKPNNVLGIDTMLAQSTLPSIGISQQFPLATMVYFQFVFAAITLVIMAGAFLGRINFYAWMIFVPLWLTLSYTVGAYSLWGGGFLFKLGVIDYSGGYVIHLSSGTAGFVGCYWIGPRLAKDREDARPNNILTVLIGAGLLWIGWNGFNGGDPYAASADAGVAVLNTNLCTAVSLLTWTVCDMIYFKKPSVIGAVQGMITGLVAITPAAGVVAGWGAILLGLGSGAIPWLTMNIVGKKVKFLERYFDDTLGVVHTHMVAGFVGGFGTGLWATEDGCHAFGLTNPGGAVAGNGIQVGYQLAGAMFIIGWNIVWTSLILNFIKHVLRIPLRMSEADLLLGDDAVHGEAAYVFGPCEAHDPESGYIQGEAIRTAPTNDAELGLGGLHKNGGEKADNGESSTVAAH</sequence>
<keyword evidence="12" id="KW-1185">Reference proteome</keyword>
<evidence type="ECO:0000256" key="8">
    <source>
        <dbReference type="RuleBase" id="RU362002"/>
    </source>
</evidence>
<evidence type="ECO:0000256" key="7">
    <source>
        <dbReference type="ARBA" id="ARBA00023177"/>
    </source>
</evidence>
<evidence type="ECO:0000256" key="9">
    <source>
        <dbReference type="SAM" id="MobiDB-lite"/>
    </source>
</evidence>
<feature type="compositionally biased region" description="Low complexity" evidence="9">
    <location>
        <begin position="48"/>
        <end position="72"/>
    </location>
</feature>
<reference evidence="11" key="2">
    <citation type="submission" date="2023-06" db="EMBL/GenBank/DDBJ databases">
        <authorList>
            <consortium name="Lawrence Berkeley National Laboratory"/>
            <person name="Haridas S."/>
            <person name="Hensen N."/>
            <person name="Bonometti L."/>
            <person name="Westerberg I."/>
            <person name="Brannstrom I.O."/>
            <person name="Guillou S."/>
            <person name="Cros-Aarteil S."/>
            <person name="Calhoun S."/>
            <person name="Kuo A."/>
            <person name="Mondo S."/>
            <person name="Pangilinan J."/>
            <person name="Riley R."/>
            <person name="LaButti K."/>
            <person name="Andreopoulos B."/>
            <person name="Lipzen A."/>
            <person name="Chen C."/>
            <person name="Yanf M."/>
            <person name="Daum C."/>
            <person name="Ng V."/>
            <person name="Clum A."/>
            <person name="Steindorff A."/>
            <person name="Ohm R."/>
            <person name="Martin F."/>
            <person name="Silar P."/>
            <person name="Natvig D."/>
            <person name="Lalanne C."/>
            <person name="Gautier V."/>
            <person name="Ament-velasquez S.L."/>
            <person name="Kruys A."/>
            <person name="Hutchinson M.I."/>
            <person name="Powell A.J."/>
            <person name="Barry K."/>
            <person name="Miller A.N."/>
            <person name="Grigoriev I.V."/>
            <person name="Debuchy R."/>
            <person name="Gladieux P."/>
            <person name="Thoren M.H."/>
            <person name="Johannesson H."/>
        </authorList>
    </citation>
    <scope>NUCLEOTIDE SEQUENCE</scope>
    <source>
        <strain evidence="11">CBS 232.78</strain>
    </source>
</reference>
<comment type="caution">
    <text evidence="8">Lacks conserved residue(s) required for the propagation of feature annotation.</text>
</comment>
<dbReference type="Pfam" id="PF00909">
    <property type="entry name" value="Ammonium_transp"/>
    <property type="match status" value="1"/>
</dbReference>
<comment type="similarity">
    <text evidence="2 8">Belongs to the ammonia transporter channel (TC 1.A.11.2) family.</text>
</comment>
<dbReference type="InterPro" id="IPR029020">
    <property type="entry name" value="Ammonium/urea_transptr"/>
</dbReference>
<organism evidence="11 12">
    <name type="scientific">Podospora didyma</name>
    <dbReference type="NCBI Taxonomy" id="330526"/>
    <lineage>
        <taxon>Eukaryota</taxon>
        <taxon>Fungi</taxon>
        <taxon>Dikarya</taxon>
        <taxon>Ascomycota</taxon>
        <taxon>Pezizomycotina</taxon>
        <taxon>Sordariomycetes</taxon>
        <taxon>Sordariomycetidae</taxon>
        <taxon>Sordariales</taxon>
        <taxon>Podosporaceae</taxon>
        <taxon>Podospora</taxon>
    </lineage>
</organism>
<evidence type="ECO:0000256" key="2">
    <source>
        <dbReference type="ARBA" id="ARBA00005887"/>
    </source>
</evidence>
<feature type="transmembrane region" description="Helical" evidence="8">
    <location>
        <begin position="187"/>
        <end position="206"/>
    </location>
</feature>
<keyword evidence="7 8" id="KW-0924">Ammonia transport</keyword>
<dbReference type="InterPro" id="IPR018047">
    <property type="entry name" value="Ammonium_transpt_CS"/>
</dbReference>
<dbReference type="PROSITE" id="PS01219">
    <property type="entry name" value="AMMONIUM_TRANSP"/>
    <property type="match status" value="1"/>
</dbReference>
<reference evidence="11" key="1">
    <citation type="journal article" date="2023" name="Mol. Phylogenet. Evol.">
        <title>Genome-scale phylogeny and comparative genomics of the fungal order Sordariales.</title>
        <authorList>
            <person name="Hensen N."/>
            <person name="Bonometti L."/>
            <person name="Westerberg I."/>
            <person name="Brannstrom I.O."/>
            <person name="Guillou S."/>
            <person name="Cros-Aarteil S."/>
            <person name="Calhoun S."/>
            <person name="Haridas S."/>
            <person name="Kuo A."/>
            <person name="Mondo S."/>
            <person name="Pangilinan J."/>
            <person name="Riley R."/>
            <person name="LaButti K."/>
            <person name="Andreopoulos B."/>
            <person name="Lipzen A."/>
            <person name="Chen C."/>
            <person name="Yan M."/>
            <person name="Daum C."/>
            <person name="Ng V."/>
            <person name="Clum A."/>
            <person name="Steindorff A."/>
            <person name="Ohm R.A."/>
            <person name="Martin F."/>
            <person name="Silar P."/>
            <person name="Natvig D.O."/>
            <person name="Lalanne C."/>
            <person name="Gautier V."/>
            <person name="Ament-Velasquez S.L."/>
            <person name="Kruys A."/>
            <person name="Hutchinson M.I."/>
            <person name="Powell A.J."/>
            <person name="Barry K."/>
            <person name="Miller A.N."/>
            <person name="Grigoriev I.V."/>
            <person name="Debuchy R."/>
            <person name="Gladieux P."/>
            <person name="Hiltunen Thoren M."/>
            <person name="Johannesson H."/>
        </authorList>
    </citation>
    <scope>NUCLEOTIDE SEQUENCE</scope>
    <source>
        <strain evidence="11">CBS 232.78</strain>
    </source>
</reference>
<feature type="transmembrane region" description="Helical" evidence="8">
    <location>
        <begin position="251"/>
        <end position="269"/>
    </location>
</feature>
<feature type="domain" description="Ammonium transporter AmtB-like" evidence="10">
    <location>
        <begin position="89"/>
        <end position="501"/>
    </location>
</feature>
<keyword evidence="5 8" id="KW-1133">Transmembrane helix</keyword>
<dbReference type="Gene3D" id="1.10.3430.10">
    <property type="entry name" value="Ammonium transporter AmtB like domains"/>
    <property type="match status" value="1"/>
</dbReference>
<feature type="transmembrane region" description="Helical" evidence="8">
    <location>
        <begin position="318"/>
        <end position="339"/>
    </location>
</feature>
<evidence type="ECO:0000256" key="5">
    <source>
        <dbReference type="ARBA" id="ARBA00022989"/>
    </source>
</evidence>
<accession>A0AAE0NXN6</accession>
<dbReference type="InterPro" id="IPR001905">
    <property type="entry name" value="Ammonium_transpt"/>
</dbReference>
<dbReference type="PANTHER" id="PTHR43029:SF10">
    <property type="entry name" value="AMMONIUM TRANSPORTER MEP2"/>
    <property type="match status" value="1"/>
</dbReference>
<dbReference type="InterPro" id="IPR024041">
    <property type="entry name" value="NH4_transpt_AmtB-like_dom"/>
</dbReference>
<evidence type="ECO:0000259" key="10">
    <source>
        <dbReference type="Pfam" id="PF00909"/>
    </source>
</evidence>
<evidence type="ECO:0000256" key="1">
    <source>
        <dbReference type="ARBA" id="ARBA00004141"/>
    </source>
</evidence>
<feature type="transmembrane region" description="Helical" evidence="8">
    <location>
        <begin position="123"/>
        <end position="142"/>
    </location>
</feature>
<dbReference type="Proteomes" id="UP001285441">
    <property type="component" value="Unassembled WGS sequence"/>
</dbReference>
<keyword evidence="4 8" id="KW-0812">Transmembrane</keyword>
<feature type="transmembrane region" description="Helical" evidence="8">
    <location>
        <begin position="211"/>
        <end position="231"/>
    </location>
</feature>
<gene>
    <name evidence="11" type="ORF">B0H63DRAFT_463926</name>
</gene>
<dbReference type="NCBIfam" id="TIGR00836">
    <property type="entry name" value="amt"/>
    <property type="match status" value="1"/>
</dbReference>
<feature type="transmembrane region" description="Helical" evidence="8">
    <location>
        <begin position="281"/>
        <end position="298"/>
    </location>
</feature>
<proteinExistence type="inferred from homology"/>
<name>A0AAE0NXN6_9PEZI</name>
<evidence type="ECO:0000256" key="4">
    <source>
        <dbReference type="ARBA" id="ARBA00022692"/>
    </source>
</evidence>
<feature type="region of interest" description="Disordered" evidence="9">
    <location>
        <begin position="532"/>
        <end position="555"/>
    </location>
</feature>
<evidence type="ECO:0000256" key="3">
    <source>
        <dbReference type="ARBA" id="ARBA00022448"/>
    </source>
</evidence>
<keyword evidence="3 8" id="KW-0813">Transport</keyword>
<comment type="caution">
    <text evidence="11">The sequence shown here is derived from an EMBL/GenBank/DDBJ whole genome shotgun (WGS) entry which is preliminary data.</text>
</comment>
<dbReference type="GO" id="GO:0008519">
    <property type="term" value="F:ammonium channel activity"/>
    <property type="evidence" value="ECO:0007669"/>
    <property type="project" value="InterPro"/>
</dbReference>
<dbReference type="SUPFAM" id="SSF111352">
    <property type="entry name" value="Ammonium transporter"/>
    <property type="match status" value="1"/>
</dbReference>
<dbReference type="AlphaFoldDB" id="A0AAE0NXN6"/>
<feature type="transmembrane region" description="Helical" evidence="8">
    <location>
        <begin position="351"/>
        <end position="375"/>
    </location>
</feature>
<evidence type="ECO:0000313" key="12">
    <source>
        <dbReference type="Proteomes" id="UP001285441"/>
    </source>
</evidence>
<comment type="subcellular location">
    <subcellularLocation>
        <location evidence="8">Cell membrane</location>
        <topology evidence="8">Multi-pass membrane protein</topology>
    </subcellularLocation>
    <subcellularLocation>
        <location evidence="1">Membrane</location>
        <topology evidence="1">Multi-pass membrane protein</topology>
    </subcellularLocation>
</comment>
<feature type="region of interest" description="Disordered" evidence="9">
    <location>
        <begin position="48"/>
        <end position="73"/>
    </location>
</feature>
<feature type="transmembrane region" description="Helical" evidence="8">
    <location>
        <begin position="89"/>
        <end position="111"/>
    </location>
</feature>
<dbReference type="PANTHER" id="PTHR43029">
    <property type="entry name" value="AMMONIUM TRANSPORTER MEP2"/>
    <property type="match status" value="1"/>
</dbReference>
<keyword evidence="6 8" id="KW-0472">Membrane</keyword>
<evidence type="ECO:0000313" key="11">
    <source>
        <dbReference type="EMBL" id="KAK3389536.1"/>
    </source>
</evidence>
<dbReference type="GO" id="GO:0005886">
    <property type="term" value="C:plasma membrane"/>
    <property type="evidence" value="ECO:0007669"/>
    <property type="project" value="UniProtKB-SubCell"/>
</dbReference>
<feature type="transmembrane region" description="Helical" evidence="8">
    <location>
        <begin position="452"/>
        <end position="473"/>
    </location>
</feature>